<feature type="transmembrane region" description="Helical" evidence="6">
    <location>
        <begin position="293"/>
        <end position="315"/>
    </location>
</feature>
<keyword evidence="9" id="KW-1185">Reference proteome</keyword>
<dbReference type="Proteomes" id="UP001642464">
    <property type="component" value="Unassembled WGS sequence"/>
</dbReference>
<dbReference type="NCBIfam" id="TIGR01494">
    <property type="entry name" value="ATPase_P-type"/>
    <property type="match status" value="1"/>
</dbReference>
<evidence type="ECO:0000256" key="5">
    <source>
        <dbReference type="ARBA" id="ARBA00023136"/>
    </source>
</evidence>
<reference evidence="8 9" key="1">
    <citation type="submission" date="2024-02" db="EMBL/GenBank/DDBJ databases">
        <authorList>
            <person name="Chen Y."/>
            <person name="Shah S."/>
            <person name="Dougan E. K."/>
            <person name="Thang M."/>
            <person name="Chan C."/>
        </authorList>
    </citation>
    <scope>NUCLEOTIDE SEQUENCE [LARGE SCALE GENOMIC DNA]</scope>
</reference>
<accession>A0ABP0R0U1</accession>
<sequence>MLLGASEHPHQKHHTFYDLSLARSGDNFTDEEPEDNAVQHTRVFARVSPIHKQVIVQAYQKYGYNGIGDIVAMTGDGVNDAPALKQAEVGVAMGQRGTEVAKDASDIVLHDDNFSSVVKGMEQGRLSSENLQKSIMYTLCSKVPQVAPTFGELFGVPQALTVAQVLLIDIGTDIWTAIAYALQPAESKLMERPPRHPRYEKMVNCKVLVYSYGYIGQLQMLFCWLMFFWATPGMWDLYLSGKSPNDYVAQDFKTDTMGMTVYYWTLVLGQIAAAVSTTTKLQSVLGFGTAPYCFPNSTLNLMFVGEIVMGLAAIYCRPIQEAFKTGWIPMRAVLLPVVAFIGITIVDEIRKMMGRSCEESSSSLPRS</sequence>
<dbReference type="PRINTS" id="PR00119">
    <property type="entry name" value="CATATPASE"/>
</dbReference>
<evidence type="ECO:0000313" key="9">
    <source>
        <dbReference type="Proteomes" id="UP001642464"/>
    </source>
</evidence>
<dbReference type="InterPro" id="IPR001757">
    <property type="entry name" value="P_typ_ATPase"/>
</dbReference>
<dbReference type="InterPro" id="IPR036412">
    <property type="entry name" value="HAD-like_sf"/>
</dbReference>
<evidence type="ECO:0000256" key="4">
    <source>
        <dbReference type="ARBA" id="ARBA00022989"/>
    </source>
</evidence>
<dbReference type="EMBL" id="CAXAMM010040574">
    <property type="protein sequence ID" value="CAK9094155.1"/>
    <property type="molecule type" value="Genomic_DNA"/>
</dbReference>
<comment type="caution">
    <text evidence="8">The sequence shown here is derived from an EMBL/GenBank/DDBJ whole genome shotgun (WGS) entry which is preliminary data.</text>
</comment>
<proteinExistence type="predicted"/>
<protein>
    <submittedName>
        <fullName evidence="8">Sodium/potassium-transporting ATPase subunit alpha (Na(+)/K(+) ATPase alpha subunit) (Sodium pump subunit alpha)</fullName>
    </submittedName>
</protein>
<evidence type="ECO:0000259" key="7">
    <source>
        <dbReference type="Pfam" id="PF00689"/>
    </source>
</evidence>
<keyword evidence="4 6" id="KW-1133">Transmembrane helix</keyword>
<name>A0ABP0R0U1_9DINO</name>
<gene>
    <name evidence="8" type="ORF">SCF082_LOCUS44265</name>
</gene>
<feature type="transmembrane region" description="Helical" evidence="6">
    <location>
        <begin position="207"/>
        <end position="230"/>
    </location>
</feature>
<dbReference type="PANTHER" id="PTHR43294:SF21">
    <property type="entry name" value="CATION TRANSPORTING ATPASE"/>
    <property type="match status" value="1"/>
</dbReference>
<organism evidence="8 9">
    <name type="scientific">Durusdinium trenchii</name>
    <dbReference type="NCBI Taxonomy" id="1381693"/>
    <lineage>
        <taxon>Eukaryota</taxon>
        <taxon>Sar</taxon>
        <taxon>Alveolata</taxon>
        <taxon>Dinophyceae</taxon>
        <taxon>Suessiales</taxon>
        <taxon>Symbiodiniaceae</taxon>
        <taxon>Durusdinium</taxon>
    </lineage>
</organism>
<keyword evidence="3 6" id="KW-0812">Transmembrane</keyword>
<dbReference type="Gene3D" id="3.40.50.1000">
    <property type="entry name" value="HAD superfamily/HAD-like"/>
    <property type="match status" value="1"/>
</dbReference>
<dbReference type="InterPro" id="IPR023214">
    <property type="entry name" value="HAD_sf"/>
</dbReference>
<dbReference type="InterPro" id="IPR006068">
    <property type="entry name" value="ATPase_P-typ_cation-transptr_C"/>
</dbReference>
<evidence type="ECO:0000256" key="6">
    <source>
        <dbReference type="SAM" id="Phobius"/>
    </source>
</evidence>
<evidence type="ECO:0000256" key="2">
    <source>
        <dbReference type="ARBA" id="ARBA00022475"/>
    </source>
</evidence>
<dbReference type="InterPro" id="IPR050510">
    <property type="entry name" value="Cation_transp_ATPase_P-type"/>
</dbReference>
<comment type="subcellular location">
    <subcellularLocation>
        <location evidence="1">Cell membrane</location>
        <topology evidence="1">Multi-pass membrane protein</topology>
    </subcellularLocation>
</comment>
<dbReference type="Pfam" id="PF00689">
    <property type="entry name" value="Cation_ATPase_C"/>
    <property type="match status" value="1"/>
</dbReference>
<evidence type="ECO:0000313" key="8">
    <source>
        <dbReference type="EMBL" id="CAK9094155.1"/>
    </source>
</evidence>
<dbReference type="SUPFAM" id="SSF81665">
    <property type="entry name" value="Calcium ATPase, transmembrane domain M"/>
    <property type="match status" value="1"/>
</dbReference>
<dbReference type="Pfam" id="PF08282">
    <property type="entry name" value="Hydrolase_3"/>
    <property type="match status" value="1"/>
</dbReference>
<feature type="transmembrane region" description="Helical" evidence="6">
    <location>
        <begin position="327"/>
        <end position="346"/>
    </location>
</feature>
<dbReference type="PANTHER" id="PTHR43294">
    <property type="entry name" value="SODIUM/POTASSIUM-TRANSPORTING ATPASE SUBUNIT ALPHA"/>
    <property type="match status" value="1"/>
</dbReference>
<feature type="transmembrane region" description="Helical" evidence="6">
    <location>
        <begin position="261"/>
        <end position="281"/>
    </location>
</feature>
<dbReference type="Gene3D" id="1.20.1110.10">
    <property type="entry name" value="Calcium-transporting ATPase, transmembrane domain"/>
    <property type="match status" value="1"/>
</dbReference>
<dbReference type="SUPFAM" id="SSF56784">
    <property type="entry name" value="HAD-like"/>
    <property type="match status" value="1"/>
</dbReference>
<evidence type="ECO:0000256" key="1">
    <source>
        <dbReference type="ARBA" id="ARBA00004651"/>
    </source>
</evidence>
<keyword evidence="5 6" id="KW-0472">Membrane</keyword>
<dbReference type="InterPro" id="IPR023298">
    <property type="entry name" value="ATPase_P-typ_TM_dom_sf"/>
</dbReference>
<keyword evidence="2" id="KW-1003">Cell membrane</keyword>
<feature type="domain" description="Cation-transporting P-type ATPase C-terminal" evidence="7">
    <location>
        <begin position="157"/>
        <end position="352"/>
    </location>
</feature>
<evidence type="ECO:0000256" key="3">
    <source>
        <dbReference type="ARBA" id="ARBA00022692"/>
    </source>
</evidence>